<comment type="caution">
    <text evidence="1">The sequence shown here is derived from an EMBL/GenBank/DDBJ whole genome shotgun (WGS) entry which is preliminary data.</text>
</comment>
<organism evidence="1 2">
    <name type="scientific">Diphasiastrum complanatum</name>
    <name type="common">Issler's clubmoss</name>
    <name type="synonym">Lycopodium complanatum</name>
    <dbReference type="NCBI Taxonomy" id="34168"/>
    <lineage>
        <taxon>Eukaryota</taxon>
        <taxon>Viridiplantae</taxon>
        <taxon>Streptophyta</taxon>
        <taxon>Embryophyta</taxon>
        <taxon>Tracheophyta</taxon>
        <taxon>Lycopodiopsida</taxon>
        <taxon>Lycopodiales</taxon>
        <taxon>Lycopodiaceae</taxon>
        <taxon>Lycopodioideae</taxon>
        <taxon>Diphasiastrum</taxon>
    </lineage>
</organism>
<dbReference type="EMBL" id="CM055095">
    <property type="protein sequence ID" value="KAJ7559410.1"/>
    <property type="molecule type" value="Genomic_DNA"/>
</dbReference>
<dbReference type="Proteomes" id="UP001162992">
    <property type="component" value="Chromosome 4"/>
</dbReference>
<gene>
    <name evidence="1" type="ORF">O6H91_04G083800</name>
</gene>
<proteinExistence type="predicted"/>
<sequence>MQKCLKARLKSGIYGLMSIFRSLRPMRVARKSSYSERGRRKSGDIRLHCIANNLHQFLGQSHTYLLTLILLLEEASVAPVVSSLVGAESVDQSVSYFFLSKNL</sequence>
<accession>A0ACC2DYT9</accession>
<evidence type="ECO:0000313" key="2">
    <source>
        <dbReference type="Proteomes" id="UP001162992"/>
    </source>
</evidence>
<reference evidence="2" key="1">
    <citation type="journal article" date="2024" name="Proc. Natl. Acad. Sci. U.S.A.">
        <title>Extraordinary preservation of gene collinearity over three hundred million years revealed in homosporous lycophytes.</title>
        <authorList>
            <person name="Li C."/>
            <person name="Wickell D."/>
            <person name="Kuo L.Y."/>
            <person name="Chen X."/>
            <person name="Nie B."/>
            <person name="Liao X."/>
            <person name="Peng D."/>
            <person name="Ji J."/>
            <person name="Jenkins J."/>
            <person name="Williams M."/>
            <person name="Shu S."/>
            <person name="Plott C."/>
            <person name="Barry K."/>
            <person name="Rajasekar S."/>
            <person name="Grimwood J."/>
            <person name="Han X."/>
            <person name="Sun S."/>
            <person name="Hou Z."/>
            <person name="He W."/>
            <person name="Dai G."/>
            <person name="Sun C."/>
            <person name="Schmutz J."/>
            <person name="Leebens-Mack J.H."/>
            <person name="Li F.W."/>
            <person name="Wang L."/>
        </authorList>
    </citation>
    <scope>NUCLEOTIDE SEQUENCE [LARGE SCALE GENOMIC DNA]</scope>
    <source>
        <strain evidence="2">cv. PW_Plant_1</strain>
    </source>
</reference>
<protein>
    <submittedName>
        <fullName evidence="1">Uncharacterized protein</fullName>
    </submittedName>
</protein>
<evidence type="ECO:0000313" key="1">
    <source>
        <dbReference type="EMBL" id="KAJ7559410.1"/>
    </source>
</evidence>
<keyword evidence="2" id="KW-1185">Reference proteome</keyword>
<name>A0ACC2DYT9_DIPCM</name>